<organism evidence="2 3">
    <name type="scientific">Corynebacterium freneyi</name>
    <dbReference type="NCBI Taxonomy" id="134034"/>
    <lineage>
        <taxon>Bacteria</taxon>
        <taxon>Bacillati</taxon>
        <taxon>Actinomycetota</taxon>
        <taxon>Actinomycetes</taxon>
        <taxon>Mycobacteriales</taxon>
        <taxon>Corynebacteriaceae</taxon>
        <taxon>Corynebacterium</taxon>
    </lineage>
</organism>
<dbReference type="PROSITE" id="PS51257">
    <property type="entry name" value="PROKAR_LIPOPROTEIN"/>
    <property type="match status" value="1"/>
</dbReference>
<feature type="signal peptide" evidence="1">
    <location>
        <begin position="1"/>
        <end position="21"/>
    </location>
</feature>
<reference evidence="2 3" key="1">
    <citation type="submission" date="2021-03" db="EMBL/GenBank/DDBJ databases">
        <title>Sequencing the genomes of 1000 actinobacteria strains.</title>
        <authorList>
            <person name="Klenk H.-P."/>
        </authorList>
    </citation>
    <scope>NUCLEOTIDE SEQUENCE [LARGE SCALE GENOMIC DNA]</scope>
    <source>
        <strain evidence="2 3">DSM 44506</strain>
    </source>
</reference>
<keyword evidence="1" id="KW-0732">Signal</keyword>
<feature type="chain" id="PRO_5046427112" description="Secreted protein" evidence="1">
    <location>
        <begin position="22"/>
        <end position="306"/>
    </location>
</feature>
<name>A0ABS4U6J5_9CORY</name>
<proteinExistence type="predicted"/>
<dbReference type="Proteomes" id="UP001519305">
    <property type="component" value="Unassembled WGS sequence"/>
</dbReference>
<evidence type="ECO:0000313" key="2">
    <source>
        <dbReference type="EMBL" id="MBP2332263.1"/>
    </source>
</evidence>
<accession>A0ABS4U6J5</accession>
<evidence type="ECO:0000313" key="3">
    <source>
        <dbReference type="Proteomes" id="UP001519305"/>
    </source>
</evidence>
<keyword evidence="3" id="KW-1185">Reference proteome</keyword>
<comment type="caution">
    <text evidence="2">The sequence shown here is derived from an EMBL/GenBank/DDBJ whole genome shotgun (WGS) entry which is preliminary data.</text>
</comment>
<evidence type="ECO:0008006" key="4">
    <source>
        <dbReference type="Google" id="ProtNLM"/>
    </source>
</evidence>
<evidence type="ECO:0000256" key="1">
    <source>
        <dbReference type="SAM" id="SignalP"/>
    </source>
</evidence>
<gene>
    <name evidence="2" type="ORF">JOF33_000962</name>
</gene>
<protein>
    <recommendedName>
        <fullName evidence="4">Secreted protein</fullName>
    </recommendedName>
</protein>
<dbReference type="RefSeq" id="WP_209652601.1">
    <property type="nucleotide sequence ID" value="NZ_CP047357.1"/>
</dbReference>
<dbReference type="EMBL" id="JAGINY010000001">
    <property type="protein sequence ID" value="MBP2332263.1"/>
    <property type="molecule type" value="Genomic_DNA"/>
</dbReference>
<sequence>MKMRRLAPMLLAAGLALSGCASDSTPETAPVPLEIPTVTLVDAGDGAADVVEWADDGATQETSIIVTQGFTQRAEGDGADESANSTTPDTRLEMPVTVTASGTGDERSAEAELGVPFGSNAELNDDIATAEGFVAMWDGDAAGRMLELRVGAPEESTDTARAGTEAALLQWARLPIVFPSEPIAPGAVWTVESHVGGDSSQRQTLTFTLESRDGDDVELDVEVEQSPTVTALDAGDGLTLHVVDSGTETRTGELSIDLGSPLPTAGLIDYVTTITYGERTDADTGDGMGPDARIVQQFHRAVQFGK</sequence>